<evidence type="ECO:0000256" key="7">
    <source>
        <dbReference type="ARBA" id="ARBA00023098"/>
    </source>
</evidence>
<evidence type="ECO:0000256" key="5">
    <source>
        <dbReference type="ARBA" id="ARBA00022801"/>
    </source>
</evidence>
<keyword evidence="20" id="KW-1185">Reference proteome</keyword>
<comment type="catalytic activity">
    <reaction evidence="11">
        <text>1-(9Z-octadecenoyl)-sn-glycero-3-phospho-L-serine + H2O = sn-glycero-3-phospho-L-serine + (9Z)-octadecenoate + H(+)</text>
        <dbReference type="Rhea" id="RHEA:40499"/>
        <dbReference type="ChEBI" id="CHEBI:15377"/>
        <dbReference type="ChEBI" id="CHEBI:15378"/>
        <dbReference type="ChEBI" id="CHEBI:30823"/>
        <dbReference type="ChEBI" id="CHEBI:64765"/>
        <dbReference type="ChEBI" id="CHEBI:74617"/>
    </reaction>
    <physiologicalReaction direction="left-to-right" evidence="11">
        <dbReference type="Rhea" id="RHEA:40500"/>
    </physiologicalReaction>
</comment>
<evidence type="ECO:0000256" key="13">
    <source>
        <dbReference type="ARBA" id="ARBA00048700"/>
    </source>
</evidence>
<dbReference type="PANTHER" id="PTHR11610:SF111">
    <property type="entry name" value="PHOSPHOLIPASE A1 MEMBER A"/>
    <property type="match status" value="1"/>
</dbReference>
<comment type="subcellular location">
    <subcellularLocation>
        <location evidence="1">Secreted</location>
    </subcellularLocation>
</comment>
<evidence type="ECO:0000256" key="3">
    <source>
        <dbReference type="ARBA" id="ARBA00022525"/>
    </source>
</evidence>
<keyword evidence="15" id="KW-0106">Calcium</keyword>
<dbReference type="InterPro" id="IPR016272">
    <property type="entry name" value="Lipase_LIPH"/>
</dbReference>
<evidence type="ECO:0000256" key="4">
    <source>
        <dbReference type="ARBA" id="ARBA00022729"/>
    </source>
</evidence>
<feature type="binding site" evidence="15">
    <location>
        <position position="248"/>
    </location>
    <ligand>
        <name>Ca(2+)</name>
        <dbReference type="ChEBI" id="CHEBI:29108"/>
    </ligand>
</feature>
<dbReference type="GO" id="GO:0046872">
    <property type="term" value="F:metal ion binding"/>
    <property type="evidence" value="ECO:0007669"/>
    <property type="project" value="UniProtKB-KW"/>
</dbReference>
<dbReference type="Ensembl" id="ENSAZOT00000011872.1">
    <property type="protein sequence ID" value="ENSAZOP00000011114.1"/>
    <property type="gene ID" value="ENSAZOG00000007082.1"/>
</dbReference>
<keyword evidence="8" id="KW-1015">Disulfide bond</keyword>
<evidence type="ECO:0000313" key="19">
    <source>
        <dbReference type="Ensembl" id="ENSAZOP00000011114.1"/>
    </source>
</evidence>
<keyword evidence="7" id="KW-0443">Lipid metabolism</keyword>
<evidence type="ECO:0000256" key="12">
    <source>
        <dbReference type="ARBA" id="ARBA00048646"/>
    </source>
</evidence>
<feature type="transmembrane region" description="Helical" evidence="17">
    <location>
        <begin position="20"/>
        <end position="42"/>
    </location>
</feature>
<dbReference type="PANTHER" id="PTHR11610">
    <property type="entry name" value="LIPASE"/>
    <property type="match status" value="1"/>
</dbReference>
<dbReference type="CDD" id="cd00707">
    <property type="entry name" value="Pancreat_lipase_like"/>
    <property type="match status" value="1"/>
</dbReference>
<comment type="catalytic activity">
    <reaction evidence="12">
        <text>1,2-di-(9Z)-octadecenoyl-sn-glycero-3-phospho-L-serine + H2O = 2-(9Z-octadecenoyl)-sn-glycero-3-phospho-L-serine + (9Z)-octadecenoate + H(+)</text>
        <dbReference type="Rhea" id="RHEA:40491"/>
        <dbReference type="ChEBI" id="CHEBI:15377"/>
        <dbReference type="ChEBI" id="CHEBI:15378"/>
        <dbReference type="ChEBI" id="CHEBI:30823"/>
        <dbReference type="ChEBI" id="CHEBI:74905"/>
        <dbReference type="ChEBI" id="CHEBI:77342"/>
    </reaction>
    <physiologicalReaction direction="left-to-right" evidence="12">
        <dbReference type="Rhea" id="RHEA:40492"/>
    </physiologicalReaction>
</comment>
<dbReference type="SUPFAM" id="SSF53474">
    <property type="entry name" value="alpha/beta-Hydrolases"/>
    <property type="match status" value="1"/>
</dbReference>
<evidence type="ECO:0000256" key="14">
    <source>
        <dbReference type="PIRSR" id="PIRSR000865-1"/>
    </source>
</evidence>
<evidence type="ECO:0000313" key="20">
    <source>
        <dbReference type="Proteomes" id="UP000694549"/>
    </source>
</evidence>
<dbReference type="AlphaFoldDB" id="A0A8B9ULA8"/>
<evidence type="ECO:0000256" key="16">
    <source>
        <dbReference type="RuleBase" id="RU004262"/>
    </source>
</evidence>
<organism evidence="19 20">
    <name type="scientific">Anas zonorhyncha</name>
    <name type="common">Eastern spot-billed duck</name>
    <dbReference type="NCBI Taxonomy" id="75864"/>
    <lineage>
        <taxon>Eukaryota</taxon>
        <taxon>Metazoa</taxon>
        <taxon>Chordata</taxon>
        <taxon>Craniata</taxon>
        <taxon>Vertebrata</taxon>
        <taxon>Euteleostomi</taxon>
        <taxon>Archelosauria</taxon>
        <taxon>Archosauria</taxon>
        <taxon>Dinosauria</taxon>
        <taxon>Saurischia</taxon>
        <taxon>Theropoda</taxon>
        <taxon>Coelurosauria</taxon>
        <taxon>Aves</taxon>
        <taxon>Neognathae</taxon>
        <taxon>Galloanserae</taxon>
        <taxon>Anseriformes</taxon>
        <taxon>Anatidae</taxon>
        <taxon>Anatinae</taxon>
        <taxon>Anas</taxon>
    </lineage>
</organism>
<feature type="active site" description="Charge relay system" evidence="14">
    <location>
        <position position="302"/>
    </location>
</feature>
<keyword evidence="6" id="KW-0442">Lipid degradation</keyword>
<keyword evidence="17" id="KW-0812">Transmembrane</keyword>
<feature type="domain" description="Lipase" evidence="18">
    <location>
        <begin position="71"/>
        <end position="378"/>
    </location>
</feature>
<keyword evidence="9" id="KW-0325">Glycoprotein</keyword>
<protein>
    <recommendedName>
        <fullName evidence="10">Phospholipase A1 member A</fullName>
    </recommendedName>
</protein>
<feature type="binding site" evidence="15">
    <location>
        <position position="251"/>
    </location>
    <ligand>
        <name>Ca(2+)</name>
        <dbReference type="ChEBI" id="CHEBI:29108"/>
    </ligand>
</feature>
<accession>A0A8B9ULA8</accession>
<dbReference type="Proteomes" id="UP000694549">
    <property type="component" value="Unplaced"/>
</dbReference>
<feature type="binding site" evidence="15">
    <location>
        <position position="246"/>
    </location>
    <ligand>
        <name>Ca(2+)</name>
        <dbReference type="ChEBI" id="CHEBI:29108"/>
    </ligand>
</feature>
<keyword evidence="17" id="KW-0472">Membrane</keyword>
<dbReference type="PIRSF" id="PIRSF000865">
    <property type="entry name" value="Lipoprotein_lipase_LIPH"/>
    <property type="match status" value="1"/>
</dbReference>
<evidence type="ECO:0000256" key="15">
    <source>
        <dbReference type="PIRSR" id="PIRSR000865-2"/>
    </source>
</evidence>
<dbReference type="Gene3D" id="3.40.50.1820">
    <property type="entry name" value="alpha/beta hydrolase"/>
    <property type="match status" value="1"/>
</dbReference>
<dbReference type="InterPro" id="IPR013818">
    <property type="entry name" value="Lipase"/>
</dbReference>
<evidence type="ECO:0000256" key="8">
    <source>
        <dbReference type="ARBA" id="ARBA00023157"/>
    </source>
</evidence>
<proteinExistence type="inferred from homology"/>
<dbReference type="InterPro" id="IPR033906">
    <property type="entry name" value="Lipase_N"/>
</dbReference>
<dbReference type="GO" id="GO:0008970">
    <property type="term" value="F:phospholipase A1 activity"/>
    <property type="evidence" value="ECO:0007669"/>
    <property type="project" value="TreeGrafter"/>
</dbReference>
<evidence type="ECO:0000256" key="6">
    <source>
        <dbReference type="ARBA" id="ARBA00022963"/>
    </source>
</evidence>
<comment type="similarity">
    <text evidence="2 16">Belongs to the AB hydrolase superfamily. Lipase family.</text>
</comment>
<sequence>NSIKGQKKIQQIRPVFQTGFNLYPILSLFSNTNQIAIFIFLVSQNKLFSSITQTQAKQCFSPPPIAGNANRTSWHQCADFQRANLLHGRKLNVQFLLFTPSNPGCGELILADDGIEDTSFNSSLETKIIIHGFRALGTKPSWIEGLVRAILHTSQVNVIVVDWVHGSTGAYYSAVDNVTQLALSISRFISKLLALGVSGTSIHIIGVSLGAHVAGLVGHFHGGQLGRITGLDPAGPKYTRASLEERLDPGDALFVEAIHTDADNFGIRIPVGHIDYFVNGGKDQPGCPRFISAGYKYLICDHMRAVHLYVSALKHSCPVVAFPCSSHQDFLNGHCLDCDDPFLFSCPRIGLLEQAGISMRRLPKEVVVYLMTSPSAPFCVHHSLVEFRLQKKRSVVTSIEITFYSNSIKDTTKITIPQQEEVGKRLLAHKVPLCEVDVVVLKYLPKNRFWRKDESHIVGQFCAAPLPLNKNRTMFCLPGNLTLHGNMDLPYQLSAACA</sequence>
<keyword evidence="4" id="KW-0732">Signal</keyword>
<reference evidence="19" key="1">
    <citation type="submission" date="2025-08" db="UniProtKB">
        <authorList>
            <consortium name="Ensembl"/>
        </authorList>
    </citation>
    <scope>IDENTIFICATION</scope>
</reference>
<dbReference type="Pfam" id="PF00151">
    <property type="entry name" value="Lipase"/>
    <property type="match status" value="1"/>
</dbReference>
<evidence type="ECO:0000259" key="18">
    <source>
        <dbReference type="Pfam" id="PF00151"/>
    </source>
</evidence>
<keyword evidence="17" id="KW-1133">Transmembrane helix</keyword>
<keyword evidence="5" id="KW-0378">Hydrolase</keyword>
<dbReference type="GO" id="GO:0016042">
    <property type="term" value="P:lipid catabolic process"/>
    <property type="evidence" value="ECO:0007669"/>
    <property type="project" value="UniProtKB-KW"/>
</dbReference>
<keyword evidence="3" id="KW-0964">Secreted</keyword>
<evidence type="ECO:0000256" key="10">
    <source>
        <dbReference type="ARBA" id="ARBA00040696"/>
    </source>
</evidence>
<feature type="active site" description="Charge relay system" evidence="14">
    <location>
        <position position="232"/>
    </location>
</feature>
<dbReference type="InterPro" id="IPR029058">
    <property type="entry name" value="AB_hydrolase_fold"/>
</dbReference>
<keyword evidence="15" id="KW-0479">Metal-binding</keyword>
<evidence type="ECO:0000256" key="11">
    <source>
        <dbReference type="ARBA" id="ARBA00048284"/>
    </source>
</evidence>
<dbReference type="InterPro" id="IPR000734">
    <property type="entry name" value="TAG_lipase"/>
</dbReference>
<dbReference type="GO" id="GO:0005615">
    <property type="term" value="C:extracellular space"/>
    <property type="evidence" value="ECO:0007669"/>
    <property type="project" value="TreeGrafter"/>
</dbReference>
<feature type="active site" description="Nucleophile" evidence="14">
    <location>
        <position position="208"/>
    </location>
</feature>
<dbReference type="FunFam" id="3.40.50.1820:FF:000081">
    <property type="entry name" value="phospholipase A1 member A isoform X1"/>
    <property type="match status" value="1"/>
</dbReference>
<reference evidence="19" key="2">
    <citation type="submission" date="2025-09" db="UniProtKB">
        <authorList>
            <consortium name="Ensembl"/>
        </authorList>
    </citation>
    <scope>IDENTIFICATION</scope>
</reference>
<evidence type="ECO:0000256" key="2">
    <source>
        <dbReference type="ARBA" id="ARBA00010701"/>
    </source>
</evidence>
<evidence type="ECO:0000256" key="1">
    <source>
        <dbReference type="ARBA" id="ARBA00004613"/>
    </source>
</evidence>
<dbReference type="PRINTS" id="PR00821">
    <property type="entry name" value="TAGLIPASE"/>
</dbReference>
<evidence type="ECO:0000256" key="17">
    <source>
        <dbReference type="SAM" id="Phobius"/>
    </source>
</evidence>
<evidence type="ECO:0000256" key="9">
    <source>
        <dbReference type="ARBA" id="ARBA00023180"/>
    </source>
</evidence>
<name>A0A8B9ULA8_9AVES</name>
<comment type="catalytic activity">
    <reaction evidence="13">
        <text>1-hexadecanoyl-2-(5Z,8Z,11Z,14Z-eicosatetraenoyl)-sn-glycero-3-phospho-L-serine + H2O = 2-(5Z,8Z,11Z,14Z)-eicosatetraenoyl-sn-glycero-3-phospho-L-serine + hexadecanoate + H(+)</text>
        <dbReference type="Rhea" id="RHEA:41187"/>
        <dbReference type="ChEBI" id="CHEBI:7896"/>
        <dbReference type="ChEBI" id="CHEBI:15377"/>
        <dbReference type="ChEBI" id="CHEBI:15378"/>
        <dbReference type="ChEBI" id="CHEBI:75032"/>
        <dbReference type="ChEBI" id="CHEBI:77830"/>
    </reaction>
    <physiologicalReaction direction="left-to-right" evidence="13">
        <dbReference type="Rhea" id="RHEA:41188"/>
    </physiologicalReaction>
</comment>